<proteinExistence type="predicted"/>
<evidence type="ECO:0000313" key="4">
    <source>
        <dbReference type="Proteomes" id="UP000008068"/>
    </source>
</evidence>
<name>G0MDL1_CAEBE</name>
<feature type="transmembrane region" description="Helical" evidence="2">
    <location>
        <begin position="62"/>
        <end position="87"/>
    </location>
</feature>
<keyword evidence="2" id="KW-1133">Transmembrane helix</keyword>
<keyword evidence="2" id="KW-0812">Transmembrane</keyword>
<keyword evidence="4" id="KW-1185">Reference proteome</keyword>
<gene>
    <name evidence="3" type="ORF">CAEBREN_21112</name>
</gene>
<dbReference type="HOGENOM" id="CLU_157470_0_0_1"/>
<feature type="compositionally biased region" description="Acidic residues" evidence="1">
    <location>
        <begin position="99"/>
        <end position="112"/>
    </location>
</feature>
<dbReference type="eggNOG" id="ENOG502TK1T">
    <property type="taxonomic scope" value="Eukaryota"/>
</dbReference>
<accession>G0MDL1</accession>
<dbReference type="AlphaFoldDB" id="G0MDL1"/>
<evidence type="ECO:0000313" key="3">
    <source>
        <dbReference type="EMBL" id="EGT49508.1"/>
    </source>
</evidence>
<keyword evidence="2" id="KW-0472">Membrane</keyword>
<feature type="region of interest" description="Disordered" evidence="1">
    <location>
        <begin position="90"/>
        <end position="112"/>
    </location>
</feature>
<dbReference type="Proteomes" id="UP000008068">
    <property type="component" value="Unassembled WGS sequence"/>
</dbReference>
<organism evidence="4">
    <name type="scientific">Caenorhabditis brenneri</name>
    <name type="common">Nematode worm</name>
    <dbReference type="NCBI Taxonomy" id="135651"/>
    <lineage>
        <taxon>Eukaryota</taxon>
        <taxon>Metazoa</taxon>
        <taxon>Ecdysozoa</taxon>
        <taxon>Nematoda</taxon>
        <taxon>Chromadorea</taxon>
        <taxon>Rhabditida</taxon>
        <taxon>Rhabditina</taxon>
        <taxon>Rhabditomorpha</taxon>
        <taxon>Rhabditoidea</taxon>
        <taxon>Rhabditidae</taxon>
        <taxon>Peloderinae</taxon>
        <taxon>Caenorhabditis</taxon>
    </lineage>
</organism>
<dbReference type="OMA" id="KICCEMV"/>
<dbReference type="OrthoDB" id="5875066at2759"/>
<dbReference type="InParanoid" id="G0MDL1"/>
<evidence type="ECO:0000256" key="2">
    <source>
        <dbReference type="SAM" id="Phobius"/>
    </source>
</evidence>
<reference evidence="4" key="1">
    <citation type="submission" date="2011-07" db="EMBL/GenBank/DDBJ databases">
        <authorList>
            <consortium name="Caenorhabditis brenneri Sequencing and Analysis Consortium"/>
            <person name="Wilson R.K."/>
        </authorList>
    </citation>
    <scope>NUCLEOTIDE SEQUENCE [LARGE SCALE GENOMIC DNA]</scope>
    <source>
        <strain evidence="4">PB2801</strain>
    </source>
</reference>
<protein>
    <submittedName>
        <fullName evidence="3">Uncharacterized protein</fullName>
    </submittedName>
</protein>
<sequence length="112" mass="12678">MSKSELDDLMEKYKKGNNKEGVNNACSYITKYPPYRDGKTDMNSYKICCEMVDYCSFYVQTWFFLLCGGVVLLLIIIGIVVSCCLCCKRRGGGGKDVEAIEETTEEEDSKIH</sequence>
<evidence type="ECO:0000256" key="1">
    <source>
        <dbReference type="SAM" id="MobiDB-lite"/>
    </source>
</evidence>
<dbReference type="EMBL" id="GL379790">
    <property type="protein sequence ID" value="EGT49508.1"/>
    <property type="molecule type" value="Genomic_DNA"/>
</dbReference>